<evidence type="ECO:0000256" key="1">
    <source>
        <dbReference type="ARBA" id="ARBA00004141"/>
    </source>
</evidence>
<accession>A0AAD6HLI9</accession>
<dbReference type="InterPro" id="IPR005828">
    <property type="entry name" value="MFS_sugar_transport-like"/>
</dbReference>
<name>A0AAD6HLI9_9EURO</name>
<evidence type="ECO:0000313" key="8">
    <source>
        <dbReference type="EMBL" id="KAJ5727060.1"/>
    </source>
</evidence>
<dbReference type="EMBL" id="JAQJAN010000006">
    <property type="protein sequence ID" value="KAJ5727060.1"/>
    <property type="molecule type" value="Genomic_DNA"/>
</dbReference>
<evidence type="ECO:0000256" key="2">
    <source>
        <dbReference type="ARBA" id="ARBA00010992"/>
    </source>
</evidence>
<evidence type="ECO:0000256" key="6">
    <source>
        <dbReference type="SAM" id="Phobius"/>
    </source>
</evidence>
<evidence type="ECO:0000256" key="5">
    <source>
        <dbReference type="ARBA" id="ARBA00023136"/>
    </source>
</evidence>
<keyword evidence="4 6" id="KW-1133">Transmembrane helix</keyword>
<comment type="similarity">
    <text evidence="2">Belongs to the major facilitator superfamily. Sugar transporter (TC 2.A.1.1) family.</text>
</comment>
<dbReference type="InterPro" id="IPR020846">
    <property type="entry name" value="MFS_dom"/>
</dbReference>
<dbReference type="GO" id="GO:0005351">
    <property type="term" value="F:carbohydrate:proton symporter activity"/>
    <property type="evidence" value="ECO:0007669"/>
    <property type="project" value="TreeGrafter"/>
</dbReference>
<feature type="domain" description="Major facilitator superfamily (MFS) profile" evidence="7">
    <location>
        <begin position="19"/>
        <end position="133"/>
    </location>
</feature>
<dbReference type="InterPro" id="IPR036259">
    <property type="entry name" value="MFS_trans_sf"/>
</dbReference>
<dbReference type="InterPro" id="IPR050360">
    <property type="entry name" value="MFS_Sugar_Transporters"/>
</dbReference>
<dbReference type="Pfam" id="PF00083">
    <property type="entry name" value="Sugar_tr"/>
    <property type="match status" value="1"/>
</dbReference>
<comment type="subcellular location">
    <subcellularLocation>
        <location evidence="1">Membrane</location>
        <topology evidence="1">Multi-pass membrane protein</topology>
    </subcellularLocation>
</comment>
<keyword evidence="5 6" id="KW-0472">Membrane</keyword>
<organism evidence="8 9">
    <name type="scientific">Penicillium malachiteum</name>
    <dbReference type="NCBI Taxonomy" id="1324776"/>
    <lineage>
        <taxon>Eukaryota</taxon>
        <taxon>Fungi</taxon>
        <taxon>Dikarya</taxon>
        <taxon>Ascomycota</taxon>
        <taxon>Pezizomycotina</taxon>
        <taxon>Eurotiomycetes</taxon>
        <taxon>Eurotiomycetidae</taxon>
        <taxon>Eurotiales</taxon>
        <taxon>Aspergillaceae</taxon>
        <taxon>Penicillium</taxon>
    </lineage>
</organism>
<keyword evidence="3 6" id="KW-0812">Transmembrane</keyword>
<keyword evidence="9" id="KW-1185">Reference proteome</keyword>
<dbReference type="Gene3D" id="1.20.1250.20">
    <property type="entry name" value="MFS general substrate transporter like domains"/>
    <property type="match status" value="1"/>
</dbReference>
<comment type="caution">
    <text evidence="8">The sequence shown here is derived from an EMBL/GenBank/DDBJ whole genome shotgun (WGS) entry which is preliminary data.</text>
</comment>
<reference evidence="8" key="1">
    <citation type="journal article" date="2023" name="IMA Fungus">
        <title>Comparative genomic study of the Penicillium genus elucidates a diverse pangenome and 15 lateral gene transfer events.</title>
        <authorList>
            <person name="Petersen C."/>
            <person name="Sorensen T."/>
            <person name="Nielsen M.R."/>
            <person name="Sondergaard T.E."/>
            <person name="Sorensen J.L."/>
            <person name="Fitzpatrick D.A."/>
            <person name="Frisvad J.C."/>
            <person name="Nielsen K.L."/>
        </authorList>
    </citation>
    <scope>NUCLEOTIDE SEQUENCE</scope>
    <source>
        <strain evidence="8">IBT 17514</strain>
    </source>
</reference>
<dbReference type="GO" id="GO:0016020">
    <property type="term" value="C:membrane"/>
    <property type="evidence" value="ECO:0007669"/>
    <property type="project" value="UniProtKB-SubCell"/>
</dbReference>
<dbReference type="SUPFAM" id="SSF103473">
    <property type="entry name" value="MFS general substrate transporter"/>
    <property type="match status" value="1"/>
</dbReference>
<dbReference type="PROSITE" id="PS51257">
    <property type="entry name" value="PROKAR_LIPOPROTEIN"/>
    <property type="match status" value="1"/>
</dbReference>
<evidence type="ECO:0000313" key="9">
    <source>
        <dbReference type="Proteomes" id="UP001215712"/>
    </source>
</evidence>
<dbReference type="Proteomes" id="UP001215712">
    <property type="component" value="Unassembled WGS sequence"/>
</dbReference>
<evidence type="ECO:0000256" key="4">
    <source>
        <dbReference type="ARBA" id="ARBA00022989"/>
    </source>
</evidence>
<evidence type="ECO:0000259" key="7">
    <source>
        <dbReference type="PROSITE" id="PS50850"/>
    </source>
</evidence>
<gene>
    <name evidence="8" type="ORF">N7493_004880</name>
</gene>
<dbReference type="AlphaFoldDB" id="A0AAD6HLI9"/>
<dbReference type="PANTHER" id="PTHR48022">
    <property type="entry name" value="PLASTIDIC GLUCOSE TRANSPORTER 4"/>
    <property type="match status" value="1"/>
</dbReference>
<protein>
    <recommendedName>
        <fullName evidence="7">Major facilitator superfamily (MFS) profile domain-containing protein</fullName>
    </recommendedName>
</protein>
<dbReference type="PROSITE" id="PS50850">
    <property type="entry name" value="MFS"/>
    <property type="match status" value="1"/>
</dbReference>
<dbReference type="PANTHER" id="PTHR48022:SF26">
    <property type="entry name" value="MAJOR FACILITATOR SUPERFAMILY (MFS) PROFILE DOMAIN-CONTAINING PROTEIN-RELATED"/>
    <property type="match status" value="1"/>
</dbReference>
<feature type="transmembrane region" description="Helical" evidence="6">
    <location>
        <begin position="12"/>
        <end position="32"/>
    </location>
</feature>
<evidence type="ECO:0000256" key="3">
    <source>
        <dbReference type="ARBA" id="ARBA00022692"/>
    </source>
</evidence>
<reference evidence="8" key="2">
    <citation type="submission" date="2023-01" db="EMBL/GenBank/DDBJ databases">
        <authorList>
            <person name="Petersen C."/>
        </authorList>
    </citation>
    <scope>NUCLEOTIDE SEQUENCE</scope>
    <source>
        <strain evidence="8">IBT 17514</strain>
    </source>
</reference>
<sequence length="133" mass="14711">MNFEKPYFGLRGGWLTFWITLACGADMTLYGYDQGVFSGVVISQDFLRLHDLQGSSNTTLLGTVTAIYDVGCSLGSLPAYWLGERLGRRKTVLVETTIRSIGALLQASSYSLGQMITGRIIAWIGNGMWFIER</sequence>
<proteinExistence type="inferred from homology"/>
<feature type="transmembrane region" description="Helical" evidence="6">
    <location>
        <begin position="60"/>
        <end position="82"/>
    </location>
</feature>